<keyword evidence="1" id="KW-1133">Transmembrane helix</keyword>
<sequence>MEKNSQSNAGQGLGVAALVLGIIGAITAFIPCFGLIAIIFGVLAIILGAIGMSQAKKENASTTMPKAGLILGIAATVFVIVWVLIVVGTIGATAIAHKDEISDAIDSIKVEAKKIEIQDSLNKEAHIVTDTTVTVEE</sequence>
<keyword evidence="1" id="KW-0812">Transmembrane</keyword>
<dbReference type="AlphaFoldDB" id="A0A6V6ZC54"/>
<feature type="transmembrane region" description="Helical" evidence="1">
    <location>
        <begin position="67"/>
        <end position="92"/>
    </location>
</feature>
<evidence type="ECO:0000313" key="2">
    <source>
        <dbReference type="EMBL" id="CAD0009014.1"/>
    </source>
</evidence>
<dbReference type="RefSeq" id="WP_051872855.1">
    <property type="nucleotide sequence ID" value="NZ_CAIJDO010000244.1"/>
</dbReference>
<evidence type="ECO:0000256" key="1">
    <source>
        <dbReference type="SAM" id="Phobius"/>
    </source>
</evidence>
<evidence type="ECO:0008006" key="4">
    <source>
        <dbReference type="Google" id="ProtNLM"/>
    </source>
</evidence>
<dbReference type="Proteomes" id="UP000556700">
    <property type="component" value="Unassembled WGS sequence"/>
</dbReference>
<feature type="transmembrane region" description="Helical" evidence="1">
    <location>
        <begin position="36"/>
        <end position="55"/>
    </location>
</feature>
<evidence type="ECO:0000313" key="3">
    <source>
        <dbReference type="Proteomes" id="UP000556700"/>
    </source>
</evidence>
<feature type="transmembrane region" description="Helical" evidence="1">
    <location>
        <begin position="12"/>
        <end position="30"/>
    </location>
</feature>
<dbReference type="EMBL" id="CAIJDO010000244">
    <property type="protein sequence ID" value="CAD0009014.1"/>
    <property type="molecule type" value="Genomic_DNA"/>
</dbReference>
<gene>
    <name evidence="2" type="ORF">FLACHUCJ7_04054</name>
</gene>
<comment type="caution">
    <text evidence="2">The sequence shown here is derived from an EMBL/GenBank/DDBJ whole genome shotgun (WGS) entry which is preliminary data.</text>
</comment>
<keyword evidence="3" id="KW-1185">Reference proteome</keyword>
<organism evidence="2 3">
    <name type="scientific">Flavobacterium chungangense</name>
    <dbReference type="NCBI Taxonomy" id="554283"/>
    <lineage>
        <taxon>Bacteria</taxon>
        <taxon>Pseudomonadati</taxon>
        <taxon>Bacteroidota</taxon>
        <taxon>Flavobacteriia</taxon>
        <taxon>Flavobacteriales</taxon>
        <taxon>Flavobacteriaceae</taxon>
        <taxon>Flavobacterium</taxon>
    </lineage>
</organism>
<protein>
    <recommendedName>
        <fullName evidence="4">DUF4190 domain-containing protein</fullName>
    </recommendedName>
</protein>
<accession>A0A6V6ZC54</accession>
<reference evidence="2 3" key="1">
    <citation type="submission" date="2020-06" db="EMBL/GenBank/DDBJ databases">
        <authorList>
            <person name="Criscuolo A."/>
        </authorList>
    </citation>
    <scope>NUCLEOTIDE SEQUENCE [LARGE SCALE GENOMIC DNA]</scope>
    <source>
        <strain evidence="3">CIP 110025</strain>
    </source>
</reference>
<name>A0A6V6ZC54_9FLAO</name>
<proteinExistence type="predicted"/>
<keyword evidence="1" id="KW-0472">Membrane</keyword>